<keyword evidence="3" id="KW-1185">Reference proteome</keyword>
<accession>A0AAD4V5Z4</accession>
<evidence type="ECO:0000313" key="3">
    <source>
        <dbReference type="Proteomes" id="UP001054821"/>
    </source>
</evidence>
<sequence length="95" mass="10552">MGTPIPSRPYTVRDFASSGILIPDTHLDPKSPPVRVGDPTGTRPYEDLPSLLHTNRSRGGSHLSGTKLLPMKWTDCSRQDSFEKYGVRPGSRMSW</sequence>
<dbReference type="AlphaFoldDB" id="A0AAD4V5Z4"/>
<name>A0AAD4V5Z4_PRUDU</name>
<evidence type="ECO:0000256" key="1">
    <source>
        <dbReference type="SAM" id="MobiDB-lite"/>
    </source>
</evidence>
<gene>
    <name evidence="2" type="ORF">L3X38_038231</name>
</gene>
<protein>
    <submittedName>
        <fullName evidence="2">Uncharacterized protein</fullName>
    </submittedName>
</protein>
<dbReference type="EMBL" id="JAJFAZ020000007">
    <property type="protein sequence ID" value="KAI5318523.1"/>
    <property type="molecule type" value="Genomic_DNA"/>
</dbReference>
<evidence type="ECO:0000313" key="2">
    <source>
        <dbReference type="EMBL" id="KAI5318523.1"/>
    </source>
</evidence>
<comment type="caution">
    <text evidence="2">The sequence shown here is derived from an EMBL/GenBank/DDBJ whole genome shotgun (WGS) entry which is preliminary data.</text>
</comment>
<reference evidence="2 3" key="1">
    <citation type="journal article" date="2022" name="G3 (Bethesda)">
        <title>Whole-genome sequence and methylome profiling of the almond [Prunus dulcis (Mill.) D.A. Webb] cultivar 'Nonpareil'.</title>
        <authorList>
            <person name="D'Amico-Willman K.M."/>
            <person name="Ouma W.Z."/>
            <person name="Meulia T."/>
            <person name="Sideli G.M."/>
            <person name="Gradziel T.M."/>
            <person name="Fresnedo-Ramirez J."/>
        </authorList>
    </citation>
    <scope>NUCLEOTIDE SEQUENCE [LARGE SCALE GENOMIC DNA]</scope>
    <source>
        <strain evidence="2">Clone GOH B32 T37-40</strain>
    </source>
</reference>
<organism evidence="2 3">
    <name type="scientific">Prunus dulcis</name>
    <name type="common">Almond</name>
    <name type="synonym">Amygdalus dulcis</name>
    <dbReference type="NCBI Taxonomy" id="3755"/>
    <lineage>
        <taxon>Eukaryota</taxon>
        <taxon>Viridiplantae</taxon>
        <taxon>Streptophyta</taxon>
        <taxon>Embryophyta</taxon>
        <taxon>Tracheophyta</taxon>
        <taxon>Spermatophyta</taxon>
        <taxon>Magnoliopsida</taxon>
        <taxon>eudicotyledons</taxon>
        <taxon>Gunneridae</taxon>
        <taxon>Pentapetalae</taxon>
        <taxon>rosids</taxon>
        <taxon>fabids</taxon>
        <taxon>Rosales</taxon>
        <taxon>Rosaceae</taxon>
        <taxon>Amygdaloideae</taxon>
        <taxon>Amygdaleae</taxon>
        <taxon>Prunus</taxon>
    </lineage>
</organism>
<dbReference type="Proteomes" id="UP001054821">
    <property type="component" value="Chromosome 7"/>
</dbReference>
<proteinExistence type="predicted"/>
<feature type="region of interest" description="Disordered" evidence="1">
    <location>
        <begin position="21"/>
        <end position="67"/>
    </location>
</feature>